<keyword evidence="1" id="KW-0547">Nucleotide-binding</keyword>
<dbReference type="Gene3D" id="1.10.8.60">
    <property type="match status" value="1"/>
</dbReference>
<dbReference type="InterPro" id="IPR027417">
    <property type="entry name" value="P-loop_NTPase"/>
</dbReference>
<dbReference type="AlphaFoldDB" id="A0AAV6XGI1"/>
<evidence type="ECO:0000256" key="1">
    <source>
        <dbReference type="ARBA" id="ARBA00022741"/>
    </source>
</evidence>
<dbReference type="EMBL" id="WHWC01000006">
    <property type="protein sequence ID" value="KAG8381493.1"/>
    <property type="molecule type" value="Genomic_DNA"/>
</dbReference>
<evidence type="ECO:0000256" key="2">
    <source>
        <dbReference type="ARBA" id="ARBA00022840"/>
    </source>
</evidence>
<organism evidence="3 4">
    <name type="scientific">Buddleja alternifolia</name>
    <dbReference type="NCBI Taxonomy" id="168488"/>
    <lineage>
        <taxon>Eukaryota</taxon>
        <taxon>Viridiplantae</taxon>
        <taxon>Streptophyta</taxon>
        <taxon>Embryophyta</taxon>
        <taxon>Tracheophyta</taxon>
        <taxon>Spermatophyta</taxon>
        <taxon>Magnoliopsida</taxon>
        <taxon>eudicotyledons</taxon>
        <taxon>Gunneridae</taxon>
        <taxon>Pentapetalae</taxon>
        <taxon>asterids</taxon>
        <taxon>lamiids</taxon>
        <taxon>Lamiales</taxon>
        <taxon>Scrophulariaceae</taxon>
        <taxon>Buddlejeae</taxon>
        <taxon>Buddleja</taxon>
    </lineage>
</organism>
<keyword evidence="4" id="KW-1185">Reference proteome</keyword>
<dbReference type="Proteomes" id="UP000826271">
    <property type="component" value="Unassembled WGS sequence"/>
</dbReference>
<sequence length="176" mass="19876">MLTDLRILLNSTLGAGRKQFAVAEYSRPDTRSPLFHYNVSVGCNNQFIVQIPDIINSCSMKCFGGTRFVLCQNFNVNCQPIQRLVIYTPLPNEQLTEEILNIHAKHGEIDYGAVVKLAEAFNWADLRSICTEAGMSAIRAERDYVIHENFMKAVRKLNEAKELESSAHYSADFGKE</sequence>
<evidence type="ECO:0008006" key="5">
    <source>
        <dbReference type="Google" id="ProtNLM"/>
    </source>
</evidence>
<dbReference type="SUPFAM" id="SSF52540">
    <property type="entry name" value="P-loop containing nucleoside triphosphate hydrolases"/>
    <property type="match status" value="1"/>
</dbReference>
<protein>
    <recommendedName>
        <fullName evidence="5">AAA ATPase AAA+ lid domain-containing protein</fullName>
    </recommendedName>
</protein>
<evidence type="ECO:0000313" key="3">
    <source>
        <dbReference type="EMBL" id="KAG8381493.1"/>
    </source>
</evidence>
<accession>A0AAV6XGI1</accession>
<proteinExistence type="predicted"/>
<gene>
    <name evidence="3" type="ORF">BUALT_Bualt06G0127600</name>
</gene>
<dbReference type="PANTHER" id="PTHR23073">
    <property type="entry name" value="26S PROTEASOME REGULATORY SUBUNIT"/>
    <property type="match status" value="1"/>
</dbReference>
<dbReference type="GO" id="GO:0005524">
    <property type="term" value="F:ATP binding"/>
    <property type="evidence" value="ECO:0007669"/>
    <property type="project" value="UniProtKB-KW"/>
</dbReference>
<name>A0AAV6XGI1_9LAMI</name>
<keyword evidence="2" id="KW-0067">ATP-binding</keyword>
<comment type="caution">
    <text evidence="3">The sequence shown here is derived from an EMBL/GenBank/DDBJ whole genome shotgun (WGS) entry which is preliminary data.</text>
</comment>
<evidence type="ECO:0000313" key="4">
    <source>
        <dbReference type="Proteomes" id="UP000826271"/>
    </source>
</evidence>
<dbReference type="InterPro" id="IPR050221">
    <property type="entry name" value="26S_Proteasome_ATPase"/>
</dbReference>
<reference evidence="3" key="1">
    <citation type="submission" date="2019-10" db="EMBL/GenBank/DDBJ databases">
        <authorList>
            <person name="Zhang R."/>
            <person name="Pan Y."/>
            <person name="Wang J."/>
            <person name="Ma R."/>
            <person name="Yu S."/>
        </authorList>
    </citation>
    <scope>NUCLEOTIDE SEQUENCE</scope>
    <source>
        <strain evidence="3">LA-IB0</strain>
        <tissue evidence="3">Leaf</tissue>
    </source>
</reference>